<accession>A0A7Z0CLI0</accession>
<dbReference type="AlphaFoldDB" id="A0A7Z0CLI0"/>
<gene>
    <name evidence="2" type="ORF">BKA03_002899</name>
</gene>
<organism evidence="2 3">
    <name type="scientific">Demequina lutea</name>
    <dbReference type="NCBI Taxonomy" id="431489"/>
    <lineage>
        <taxon>Bacteria</taxon>
        <taxon>Bacillati</taxon>
        <taxon>Actinomycetota</taxon>
        <taxon>Actinomycetes</taxon>
        <taxon>Micrococcales</taxon>
        <taxon>Demequinaceae</taxon>
        <taxon>Demequina</taxon>
    </lineage>
</organism>
<keyword evidence="3" id="KW-1185">Reference proteome</keyword>
<feature type="transmembrane region" description="Helical" evidence="1">
    <location>
        <begin position="45"/>
        <end position="66"/>
    </location>
</feature>
<feature type="transmembrane region" description="Helical" evidence="1">
    <location>
        <begin position="78"/>
        <end position="96"/>
    </location>
</feature>
<evidence type="ECO:0000313" key="2">
    <source>
        <dbReference type="EMBL" id="NYI42780.1"/>
    </source>
</evidence>
<dbReference type="OrthoDB" id="4196308at2"/>
<evidence type="ECO:0000256" key="1">
    <source>
        <dbReference type="SAM" id="Phobius"/>
    </source>
</evidence>
<reference evidence="2 3" key="1">
    <citation type="submission" date="2020-07" db="EMBL/GenBank/DDBJ databases">
        <title>Sequencing the genomes of 1000 actinobacteria strains.</title>
        <authorList>
            <person name="Klenk H.-P."/>
        </authorList>
    </citation>
    <scope>NUCLEOTIDE SEQUENCE [LARGE SCALE GENOMIC DNA]</scope>
    <source>
        <strain evidence="2 3">DSM 19970</strain>
    </source>
</reference>
<evidence type="ECO:0000313" key="3">
    <source>
        <dbReference type="Proteomes" id="UP000547973"/>
    </source>
</evidence>
<dbReference type="Proteomes" id="UP000547973">
    <property type="component" value="Unassembled WGS sequence"/>
</dbReference>
<comment type="caution">
    <text evidence="2">The sequence shown here is derived from an EMBL/GenBank/DDBJ whole genome shotgun (WGS) entry which is preliminary data.</text>
</comment>
<dbReference type="RefSeq" id="WP_062075214.1">
    <property type="nucleotide sequence ID" value="NZ_BBRC01000006.1"/>
</dbReference>
<keyword evidence="1" id="KW-1133">Transmembrane helix</keyword>
<keyword evidence="1" id="KW-0472">Membrane</keyword>
<proteinExistence type="predicted"/>
<dbReference type="EMBL" id="JACBZO010000001">
    <property type="protein sequence ID" value="NYI42780.1"/>
    <property type="molecule type" value="Genomic_DNA"/>
</dbReference>
<protein>
    <submittedName>
        <fullName evidence="2">Uncharacterized protein</fullName>
    </submittedName>
</protein>
<keyword evidence="1" id="KW-0812">Transmembrane</keyword>
<name>A0A7Z0CLI0_9MICO</name>
<sequence>MGRFTLVVFGVVTLLATPFMRYGAHTAHCANPTASTSLCVVYPTLALWYWPVALVAGYAAISLYALRRSRAIGVSTRIAGYVAAGVLVGLLGTAWAA</sequence>